<sequence length="181" mass="19339">MLKPTCRIVKSASLKKDGGLLGRALAAMGGPNQVKVGFPASKTEDGIVDRAIRNEFGTRGSGKFFVRKGKGGKVMGGFGGPVPERPFMRNAMRSNRDKYQRAMAAAARRILRGIMAGENGATLKREALERLGALAQGDIQKEITSLRSPPNSPLTIALKGSSNPLIDTGEMRAAVTWTIED</sequence>
<dbReference type="AlphaFoldDB" id="A0A3A1WME2"/>
<dbReference type="Proteomes" id="UP000265750">
    <property type="component" value="Unassembled WGS sequence"/>
</dbReference>
<comment type="caution">
    <text evidence="1">The sequence shown here is derived from an EMBL/GenBank/DDBJ whole genome shotgun (WGS) entry which is preliminary data.</text>
</comment>
<dbReference type="OrthoDB" id="8612906at2"/>
<name>A0A3A1WME2_9HYPH</name>
<accession>A0A3A1WME2</accession>
<organism evidence="1 2">
    <name type="scientific">Aureimonas flava</name>
    <dbReference type="NCBI Taxonomy" id="2320271"/>
    <lineage>
        <taxon>Bacteria</taxon>
        <taxon>Pseudomonadati</taxon>
        <taxon>Pseudomonadota</taxon>
        <taxon>Alphaproteobacteria</taxon>
        <taxon>Hyphomicrobiales</taxon>
        <taxon>Aurantimonadaceae</taxon>
        <taxon>Aureimonas</taxon>
    </lineage>
</organism>
<dbReference type="EMBL" id="QYRN01000017">
    <property type="protein sequence ID" value="RIX97169.1"/>
    <property type="molecule type" value="Genomic_DNA"/>
</dbReference>
<proteinExistence type="predicted"/>
<evidence type="ECO:0000313" key="1">
    <source>
        <dbReference type="EMBL" id="RIX97169.1"/>
    </source>
</evidence>
<dbReference type="RefSeq" id="WP_119541674.1">
    <property type="nucleotide sequence ID" value="NZ_QYRN01000017.1"/>
</dbReference>
<keyword evidence="2" id="KW-1185">Reference proteome</keyword>
<reference evidence="2" key="1">
    <citation type="submission" date="2018-09" db="EMBL/GenBank/DDBJ databases">
        <authorList>
            <person name="Tuo L."/>
        </authorList>
    </citation>
    <scope>NUCLEOTIDE SEQUENCE [LARGE SCALE GENOMIC DNA]</scope>
    <source>
        <strain evidence="2">M2BS4Y-1</strain>
    </source>
</reference>
<gene>
    <name evidence="1" type="ORF">D3218_19100</name>
</gene>
<evidence type="ECO:0000313" key="2">
    <source>
        <dbReference type="Proteomes" id="UP000265750"/>
    </source>
</evidence>
<protein>
    <submittedName>
        <fullName evidence="1">Uncharacterized protein</fullName>
    </submittedName>
</protein>